<feature type="modified residue" description="4-aspartylphosphate" evidence="5">
    <location>
        <position position="562"/>
    </location>
</feature>
<evidence type="ECO:0000256" key="3">
    <source>
        <dbReference type="ARBA" id="ARBA00022553"/>
    </source>
</evidence>
<keyword evidence="9" id="KW-0808">Transferase</keyword>
<keyword evidence="6" id="KW-0812">Transmembrane</keyword>
<feature type="transmembrane region" description="Helical" evidence="6">
    <location>
        <begin position="160"/>
        <end position="182"/>
    </location>
</feature>
<dbReference type="InterPro" id="IPR003661">
    <property type="entry name" value="HisK_dim/P_dom"/>
</dbReference>
<accession>A0ABM8R3K2</accession>
<dbReference type="Gene3D" id="3.40.50.2300">
    <property type="match status" value="1"/>
</dbReference>
<dbReference type="SMART" id="SM00448">
    <property type="entry name" value="REC"/>
    <property type="match status" value="1"/>
</dbReference>
<dbReference type="InterPro" id="IPR011006">
    <property type="entry name" value="CheY-like_superfamily"/>
</dbReference>
<dbReference type="SUPFAM" id="SSF47384">
    <property type="entry name" value="Homodimeric domain of signal transducing histidine kinase"/>
    <property type="match status" value="1"/>
</dbReference>
<dbReference type="Gene3D" id="3.30.565.10">
    <property type="entry name" value="Histidine kinase-like ATPase, C-terminal domain"/>
    <property type="match status" value="1"/>
</dbReference>
<dbReference type="InterPro" id="IPR036097">
    <property type="entry name" value="HisK_dim/P_sf"/>
</dbReference>
<evidence type="ECO:0000256" key="2">
    <source>
        <dbReference type="ARBA" id="ARBA00012438"/>
    </source>
</evidence>
<dbReference type="InterPro" id="IPR033414">
    <property type="entry name" value="Sensor_dom"/>
</dbReference>
<evidence type="ECO:0000313" key="10">
    <source>
        <dbReference type="Proteomes" id="UP000672526"/>
    </source>
</evidence>
<dbReference type="EC" id="2.7.13.3" evidence="2"/>
<dbReference type="CDD" id="cd00082">
    <property type="entry name" value="HisKA"/>
    <property type="match status" value="1"/>
</dbReference>
<gene>
    <name evidence="9" type="primary">rcsC_6</name>
    <name evidence="9" type="ORF">R69888_02051</name>
</gene>
<dbReference type="PROSITE" id="PS50109">
    <property type="entry name" value="HIS_KIN"/>
    <property type="match status" value="1"/>
</dbReference>
<keyword evidence="9" id="KW-0418">Kinase</keyword>
<dbReference type="SUPFAM" id="SSF55874">
    <property type="entry name" value="ATPase domain of HSP90 chaperone/DNA topoisomerase II/histidine kinase"/>
    <property type="match status" value="1"/>
</dbReference>
<keyword evidence="4" id="KW-0902">Two-component regulatory system</keyword>
<dbReference type="InterPro" id="IPR001789">
    <property type="entry name" value="Sig_transdc_resp-reg_receiver"/>
</dbReference>
<feature type="transmembrane region" description="Helical" evidence="6">
    <location>
        <begin position="20"/>
        <end position="42"/>
    </location>
</feature>
<keyword evidence="6" id="KW-0472">Membrane</keyword>
<comment type="catalytic activity">
    <reaction evidence="1">
        <text>ATP + protein L-histidine = ADP + protein N-phospho-L-histidine.</text>
        <dbReference type="EC" id="2.7.13.3"/>
    </reaction>
</comment>
<dbReference type="InterPro" id="IPR003594">
    <property type="entry name" value="HATPase_dom"/>
</dbReference>
<reference evidence="9 10" key="1">
    <citation type="submission" date="2021-02" db="EMBL/GenBank/DDBJ databases">
        <authorList>
            <person name="Vanwijnsberghe S."/>
        </authorList>
    </citation>
    <scope>NUCLEOTIDE SEQUENCE [LARGE SCALE GENOMIC DNA]</scope>
    <source>
        <strain evidence="9 10">LMG 31837</strain>
    </source>
</reference>
<name>A0ABM8R3K2_9BURK</name>
<organism evidence="9 10">
    <name type="scientific">Paraburkholderia haematera</name>
    <dbReference type="NCBI Taxonomy" id="2793077"/>
    <lineage>
        <taxon>Bacteria</taxon>
        <taxon>Pseudomonadati</taxon>
        <taxon>Pseudomonadota</taxon>
        <taxon>Betaproteobacteria</taxon>
        <taxon>Burkholderiales</taxon>
        <taxon>Burkholderiaceae</taxon>
        <taxon>Paraburkholderia</taxon>
    </lineage>
</organism>
<dbReference type="Gene3D" id="6.10.340.10">
    <property type="match status" value="1"/>
</dbReference>
<evidence type="ECO:0000256" key="1">
    <source>
        <dbReference type="ARBA" id="ARBA00000085"/>
    </source>
</evidence>
<dbReference type="Pfam" id="PF17149">
    <property type="entry name" value="CHASE5"/>
    <property type="match status" value="1"/>
</dbReference>
<evidence type="ECO:0000259" key="8">
    <source>
        <dbReference type="PROSITE" id="PS50110"/>
    </source>
</evidence>
<dbReference type="PRINTS" id="PR00344">
    <property type="entry name" value="BCTRLSENSOR"/>
</dbReference>
<keyword evidence="6" id="KW-1133">Transmembrane helix</keyword>
<dbReference type="Pfam" id="PF00072">
    <property type="entry name" value="Response_reg"/>
    <property type="match status" value="1"/>
</dbReference>
<dbReference type="RefSeq" id="WP_211610886.1">
    <property type="nucleotide sequence ID" value="NZ_CAJNBK010000004.1"/>
</dbReference>
<dbReference type="SMART" id="SM00388">
    <property type="entry name" value="HisKA"/>
    <property type="match status" value="1"/>
</dbReference>
<protein>
    <recommendedName>
        <fullName evidence="2">histidine kinase</fullName>
        <ecNumber evidence="2">2.7.13.3</ecNumber>
    </recommendedName>
</protein>
<dbReference type="InterPro" id="IPR005467">
    <property type="entry name" value="His_kinase_dom"/>
</dbReference>
<dbReference type="GO" id="GO:0004673">
    <property type="term" value="F:protein histidine kinase activity"/>
    <property type="evidence" value="ECO:0007669"/>
    <property type="project" value="UniProtKB-EC"/>
</dbReference>
<evidence type="ECO:0000256" key="4">
    <source>
        <dbReference type="ARBA" id="ARBA00023012"/>
    </source>
</evidence>
<proteinExistence type="predicted"/>
<dbReference type="InterPro" id="IPR036890">
    <property type="entry name" value="HATPase_C_sf"/>
</dbReference>
<dbReference type="CDD" id="cd16922">
    <property type="entry name" value="HATPase_EvgS-ArcB-TorS-like"/>
    <property type="match status" value="1"/>
</dbReference>
<evidence type="ECO:0000256" key="6">
    <source>
        <dbReference type="SAM" id="Phobius"/>
    </source>
</evidence>
<keyword evidence="10" id="KW-1185">Reference proteome</keyword>
<dbReference type="Pfam" id="PF00512">
    <property type="entry name" value="HisKA"/>
    <property type="match status" value="1"/>
</dbReference>
<dbReference type="SMART" id="SM00387">
    <property type="entry name" value="HATPase_c"/>
    <property type="match status" value="1"/>
</dbReference>
<feature type="domain" description="Response regulatory" evidence="8">
    <location>
        <begin position="513"/>
        <end position="629"/>
    </location>
</feature>
<dbReference type="InterPro" id="IPR004358">
    <property type="entry name" value="Sig_transdc_His_kin-like_C"/>
</dbReference>
<dbReference type="EMBL" id="CAJNBK010000004">
    <property type="protein sequence ID" value="CAE6730804.1"/>
    <property type="molecule type" value="Genomic_DNA"/>
</dbReference>
<dbReference type="Pfam" id="PF02518">
    <property type="entry name" value="HATPase_c"/>
    <property type="match status" value="1"/>
</dbReference>
<sequence length="721" mass="79827">MKHNLFDAWWSSINGFRSSLVLRLLVTVLLVSCVVTVLLTGLQLYRDYYRGVEQIETRLADIDRSNRDSLAEALWRLDHAQLQLELNGILRLADIRAVEIREPGTNGQSAYLSAGQRSAGPVVARAFPLVYKVQGKEREIGELYVEATLLDLYHDLMRTAAMILVTQAANTFLISLFIVYILSRLVMRHVAAIARTVENYDFRETPQPFRLQRRKQSEPDELDRMAAAFNAMGERLYCAYRDEQDAAAEREARNLAEAANRAKGEFLANMSHELRTPLNGILGYAQILARDVMLSQRQRERVEAIRNSGEHLLTLIEDTLDFARIEAGKLRVEICDVPLAGFVDVIREIIGVKAEQKRLGFICEIAGDAPAGVRADERRLRQVVLNLLANAVKFTDSGCVSLHISSSESNRVRFEVRDTGIGIGPNQLNAIFEPFEQLGAADRRAGGAGLGLAISREFVSAMGGKIEVESHTGQGSTFRFELPAASVLPTSRTTAAAAPAPDTVMGYEGPRRKVLVVDDVAVNRAIVVDLLSRLGFDTVEAENGLEGFEKAQREHPALILTDIVMPEMNGLELTRKLRQLQAFAHVPIIAMSASPSGTNRAMSIDAGVNAFLSKPVDLESLLTQIATLLGLTWIHASPPASTRLTTSEISLAAVPQQQMEELHHLARLGDMQEIIVWAETMAARDPRYQSFTAQLCALARDYQSKAVLQFVERHLNVESKP</sequence>
<dbReference type="PANTHER" id="PTHR45339:SF1">
    <property type="entry name" value="HYBRID SIGNAL TRANSDUCTION HISTIDINE KINASE J"/>
    <property type="match status" value="1"/>
</dbReference>
<evidence type="ECO:0000313" key="9">
    <source>
        <dbReference type="EMBL" id="CAE6730804.1"/>
    </source>
</evidence>
<feature type="domain" description="Histidine kinase" evidence="7">
    <location>
        <begin position="269"/>
        <end position="486"/>
    </location>
</feature>
<dbReference type="CDD" id="cd17546">
    <property type="entry name" value="REC_hyHK_CKI1_RcsC-like"/>
    <property type="match status" value="1"/>
</dbReference>
<dbReference type="Proteomes" id="UP000672526">
    <property type="component" value="Unassembled WGS sequence"/>
</dbReference>
<keyword evidence="3 5" id="KW-0597">Phosphoprotein</keyword>
<dbReference type="SUPFAM" id="SSF52172">
    <property type="entry name" value="CheY-like"/>
    <property type="match status" value="1"/>
</dbReference>
<dbReference type="PANTHER" id="PTHR45339">
    <property type="entry name" value="HYBRID SIGNAL TRANSDUCTION HISTIDINE KINASE J"/>
    <property type="match status" value="1"/>
</dbReference>
<comment type="caution">
    <text evidence="9">The sequence shown here is derived from an EMBL/GenBank/DDBJ whole genome shotgun (WGS) entry which is preliminary data.</text>
</comment>
<evidence type="ECO:0000256" key="5">
    <source>
        <dbReference type="PROSITE-ProRule" id="PRU00169"/>
    </source>
</evidence>
<evidence type="ECO:0000259" key="7">
    <source>
        <dbReference type="PROSITE" id="PS50109"/>
    </source>
</evidence>
<dbReference type="PROSITE" id="PS50110">
    <property type="entry name" value="RESPONSE_REGULATORY"/>
    <property type="match status" value="1"/>
</dbReference>
<dbReference type="Gene3D" id="1.10.287.130">
    <property type="match status" value="1"/>
</dbReference>